<organism evidence="7 8">
    <name type="scientific">Candidatus Scatoplasma merdavium</name>
    <dbReference type="NCBI Taxonomy" id="2840932"/>
    <lineage>
        <taxon>Bacteria</taxon>
        <taxon>Bacillati</taxon>
        <taxon>Bacillota</taxon>
        <taxon>Bacilli</taxon>
        <taxon>Bacillales</taxon>
        <taxon>Candidatus Scatoplasma</taxon>
    </lineage>
</organism>
<evidence type="ECO:0000256" key="1">
    <source>
        <dbReference type="ARBA" id="ARBA00006581"/>
    </source>
</evidence>
<dbReference type="EMBL" id="JADING010000098">
    <property type="protein sequence ID" value="MBO8414514.1"/>
    <property type="molecule type" value="Genomic_DNA"/>
</dbReference>
<reference evidence="7" key="1">
    <citation type="submission" date="2020-10" db="EMBL/GenBank/DDBJ databases">
        <authorList>
            <person name="Gilroy R."/>
        </authorList>
    </citation>
    <scope>NUCLEOTIDE SEQUENCE</scope>
    <source>
        <strain evidence="7">1748</strain>
    </source>
</reference>
<dbReference type="SUPFAM" id="SSF51283">
    <property type="entry name" value="dUTPase-like"/>
    <property type="match status" value="1"/>
</dbReference>
<dbReference type="PANTHER" id="PTHR11241">
    <property type="entry name" value="DEOXYURIDINE 5'-TRIPHOSPHATE NUCLEOTIDOHYDROLASE"/>
    <property type="match status" value="1"/>
</dbReference>
<comment type="caution">
    <text evidence="7">The sequence shown here is derived from an EMBL/GenBank/DDBJ whole genome shotgun (WGS) entry which is preliminary data.</text>
</comment>
<evidence type="ECO:0000313" key="8">
    <source>
        <dbReference type="Proteomes" id="UP000823629"/>
    </source>
</evidence>
<dbReference type="GO" id="GO:0004170">
    <property type="term" value="F:dUTP diphosphatase activity"/>
    <property type="evidence" value="ECO:0007669"/>
    <property type="project" value="UniProtKB-EC"/>
</dbReference>
<evidence type="ECO:0000256" key="5">
    <source>
        <dbReference type="ARBA" id="ARBA00047686"/>
    </source>
</evidence>
<comment type="catalytic activity">
    <reaction evidence="5">
        <text>dUTP + H2O = dUMP + diphosphate + H(+)</text>
        <dbReference type="Rhea" id="RHEA:10248"/>
        <dbReference type="ChEBI" id="CHEBI:15377"/>
        <dbReference type="ChEBI" id="CHEBI:15378"/>
        <dbReference type="ChEBI" id="CHEBI:33019"/>
        <dbReference type="ChEBI" id="CHEBI:61555"/>
        <dbReference type="ChEBI" id="CHEBI:246422"/>
        <dbReference type="EC" id="3.6.1.23"/>
    </reaction>
</comment>
<sequence length="145" mass="16034">MNRKFFCVSSCPDASLPARSTLASAGYDLSCYEETTIQPKENKLVRTGIKAEFPSDEVLLVFARSSLFKKKKLMLANSVGVIDSDYFNNEANEGEILINLVNMSDSVVTLEKDERIAQAIFVKFLKTDDDETDSVRKGGYGSTGK</sequence>
<dbReference type="EC" id="3.6.1.23" evidence="2"/>
<dbReference type="InterPro" id="IPR008181">
    <property type="entry name" value="dUTPase"/>
</dbReference>
<dbReference type="CDD" id="cd07557">
    <property type="entry name" value="trimeric_dUTPase"/>
    <property type="match status" value="1"/>
</dbReference>
<gene>
    <name evidence="7" type="primary">dut</name>
    <name evidence="7" type="ORF">IAC78_03480</name>
</gene>
<evidence type="ECO:0000256" key="4">
    <source>
        <dbReference type="ARBA" id="ARBA00023080"/>
    </source>
</evidence>
<dbReference type="GO" id="GO:0006226">
    <property type="term" value="P:dUMP biosynthetic process"/>
    <property type="evidence" value="ECO:0007669"/>
    <property type="project" value="InterPro"/>
</dbReference>
<dbReference type="PANTHER" id="PTHR11241:SF0">
    <property type="entry name" value="DEOXYURIDINE 5'-TRIPHOSPHATE NUCLEOTIDOHYDROLASE"/>
    <property type="match status" value="1"/>
</dbReference>
<dbReference type="GO" id="GO:0000287">
    <property type="term" value="F:magnesium ion binding"/>
    <property type="evidence" value="ECO:0007669"/>
    <property type="project" value="InterPro"/>
</dbReference>
<proteinExistence type="inferred from homology"/>
<dbReference type="InterPro" id="IPR029054">
    <property type="entry name" value="dUTPase-like"/>
</dbReference>
<evidence type="ECO:0000256" key="3">
    <source>
        <dbReference type="ARBA" id="ARBA00022801"/>
    </source>
</evidence>
<comment type="similarity">
    <text evidence="1">Belongs to the dUTPase family.</text>
</comment>
<dbReference type="InterPro" id="IPR036157">
    <property type="entry name" value="dUTPase-like_sf"/>
</dbReference>
<dbReference type="Gene3D" id="2.70.40.10">
    <property type="match status" value="1"/>
</dbReference>
<evidence type="ECO:0000313" key="7">
    <source>
        <dbReference type="EMBL" id="MBO8414514.1"/>
    </source>
</evidence>
<protein>
    <recommendedName>
        <fullName evidence="2">dUTP diphosphatase</fullName>
        <ecNumber evidence="2">3.6.1.23</ecNumber>
    </recommendedName>
</protein>
<feature type="domain" description="dUTPase-like" evidence="6">
    <location>
        <begin position="14"/>
        <end position="137"/>
    </location>
</feature>
<dbReference type="NCBIfam" id="TIGR00576">
    <property type="entry name" value="dut"/>
    <property type="match status" value="1"/>
</dbReference>
<dbReference type="GO" id="GO:0046081">
    <property type="term" value="P:dUTP catabolic process"/>
    <property type="evidence" value="ECO:0007669"/>
    <property type="project" value="InterPro"/>
</dbReference>
<keyword evidence="3 7" id="KW-0378">Hydrolase</keyword>
<dbReference type="AlphaFoldDB" id="A0A9D9D6W6"/>
<accession>A0A9D9D6W6</accession>
<dbReference type="Pfam" id="PF00692">
    <property type="entry name" value="dUTPase"/>
    <property type="match status" value="1"/>
</dbReference>
<keyword evidence="4" id="KW-0546">Nucleotide metabolism</keyword>
<reference evidence="7" key="2">
    <citation type="journal article" date="2021" name="PeerJ">
        <title>Extensive microbial diversity within the chicken gut microbiome revealed by metagenomics and culture.</title>
        <authorList>
            <person name="Gilroy R."/>
            <person name="Ravi A."/>
            <person name="Getino M."/>
            <person name="Pursley I."/>
            <person name="Horton D.L."/>
            <person name="Alikhan N.F."/>
            <person name="Baker D."/>
            <person name="Gharbi K."/>
            <person name="Hall N."/>
            <person name="Watson M."/>
            <person name="Adriaenssens E.M."/>
            <person name="Foster-Nyarko E."/>
            <person name="Jarju S."/>
            <person name="Secka A."/>
            <person name="Antonio M."/>
            <person name="Oren A."/>
            <person name="Chaudhuri R.R."/>
            <person name="La Ragione R."/>
            <person name="Hildebrand F."/>
            <person name="Pallen M.J."/>
        </authorList>
    </citation>
    <scope>NUCLEOTIDE SEQUENCE</scope>
    <source>
        <strain evidence="7">1748</strain>
    </source>
</reference>
<name>A0A9D9D6W6_9BACL</name>
<dbReference type="Proteomes" id="UP000823629">
    <property type="component" value="Unassembled WGS sequence"/>
</dbReference>
<dbReference type="InterPro" id="IPR033704">
    <property type="entry name" value="dUTPase_trimeric"/>
</dbReference>
<evidence type="ECO:0000259" key="6">
    <source>
        <dbReference type="Pfam" id="PF00692"/>
    </source>
</evidence>
<evidence type="ECO:0000256" key="2">
    <source>
        <dbReference type="ARBA" id="ARBA00012379"/>
    </source>
</evidence>